<dbReference type="GO" id="GO:0005886">
    <property type="term" value="C:plasma membrane"/>
    <property type="evidence" value="ECO:0007669"/>
    <property type="project" value="UniProtKB-SubCell"/>
</dbReference>
<reference evidence="20" key="1">
    <citation type="submission" date="2016-10" db="EMBL/GenBank/DDBJ databases">
        <title>Frankia sp. NRRL B-16386 Genome sequencing.</title>
        <authorList>
            <person name="Ghodhbane-Gtari F."/>
            <person name="Swanson E."/>
            <person name="Gueddou A."/>
            <person name="Hezbri K."/>
            <person name="Ktari K."/>
            <person name="Nouioui I."/>
            <person name="Morris K."/>
            <person name="Simpson S."/>
            <person name="Abebe-Akele F."/>
            <person name="Thomas K."/>
            <person name="Gtari M."/>
            <person name="Tisa L.S."/>
        </authorList>
    </citation>
    <scope>NUCLEOTIDE SEQUENCE [LARGE SCALE GENOMIC DNA]</scope>
    <source>
        <strain evidence="20">NRRL B-16386</strain>
    </source>
</reference>
<keyword evidence="7" id="KW-1278">Translocase</keyword>
<dbReference type="CDD" id="cd13919">
    <property type="entry name" value="CuRO_HCO_II_like_5"/>
    <property type="match status" value="1"/>
</dbReference>
<evidence type="ECO:0000256" key="16">
    <source>
        <dbReference type="SAM" id="Phobius"/>
    </source>
</evidence>
<name>A0A1V2I998_9ACTN</name>
<evidence type="ECO:0000313" key="20">
    <source>
        <dbReference type="Proteomes" id="UP000188929"/>
    </source>
</evidence>
<dbReference type="InterPro" id="IPR002429">
    <property type="entry name" value="CcO_II-like_C"/>
</dbReference>
<dbReference type="PANTHER" id="PTHR22888">
    <property type="entry name" value="CYTOCHROME C OXIDASE, SUBUNIT II"/>
    <property type="match status" value="1"/>
</dbReference>
<evidence type="ECO:0000256" key="12">
    <source>
        <dbReference type="ARBA" id="ARBA00024688"/>
    </source>
</evidence>
<evidence type="ECO:0000256" key="10">
    <source>
        <dbReference type="ARBA" id="ARBA00023008"/>
    </source>
</evidence>
<dbReference type="PANTHER" id="PTHR22888:SF9">
    <property type="entry name" value="CYTOCHROME C OXIDASE SUBUNIT 2"/>
    <property type="match status" value="1"/>
</dbReference>
<dbReference type="SUPFAM" id="SSF49503">
    <property type="entry name" value="Cupredoxins"/>
    <property type="match status" value="1"/>
</dbReference>
<dbReference type="InterPro" id="IPR014222">
    <property type="entry name" value="Cyt_c_oxidase_su2"/>
</dbReference>
<comment type="cofactor">
    <cofactor evidence="15">
        <name>Cu cation</name>
        <dbReference type="ChEBI" id="CHEBI:23378"/>
    </cofactor>
    <text evidence="15">Binds a copper A center.</text>
</comment>
<keyword evidence="4 14" id="KW-0679">Respiratory chain</keyword>
<evidence type="ECO:0000259" key="18">
    <source>
        <dbReference type="PROSITE" id="PS50999"/>
    </source>
</evidence>
<feature type="transmembrane region" description="Helical" evidence="16">
    <location>
        <begin position="84"/>
        <end position="102"/>
    </location>
</feature>
<comment type="function">
    <text evidence="12 15">Subunits I and II form the functional core of the enzyme complex. Electrons originating in cytochrome c are transferred via heme a and Cu(A) to the binuclear center formed by heme a3 and Cu(B).</text>
</comment>
<dbReference type="InterPro" id="IPR045187">
    <property type="entry name" value="CcO_II"/>
</dbReference>
<dbReference type="PROSITE" id="PS50857">
    <property type="entry name" value="COX2_CUA"/>
    <property type="match status" value="1"/>
</dbReference>
<dbReference type="PROSITE" id="PS00078">
    <property type="entry name" value="COX2"/>
    <property type="match status" value="1"/>
</dbReference>
<feature type="transmembrane region" description="Helical" evidence="16">
    <location>
        <begin position="43"/>
        <end position="63"/>
    </location>
</feature>
<evidence type="ECO:0000256" key="3">
    <source>
        <dbReference type="ARBA" id="ARBA00022448"/>
    </source>
</evidence>
<evidence type="ECO:0000256" key="8">
    <source>
        <dbReference type="ARBA" id="ARBA00022982"/>
    </source>
</evidence>
<keyword evidence="8 14" id="KW-0249">Electron transport</keyword>
<accession>A0A1V2I998</accession>
<dbReference type="SUPFAM" id="SSF81464">
    <property type="entry name" value="Cytochrome c oxidase subunit II-like, transmembrane region"/>
    <property type="match status" value="1"/>
</dbReference>
<dbReference type="InterPro" id="IPR036257">
    <property type="entry name" value="Cyt_c_oxidase_su2_TM_sf"/>
</dbReference>
<evidence type="ECO:0000256" key="4">
    <source>
        <dbReference type="ARBA" id="ARBA00022660"/>
    </source>
</evidence>
<dbReference type="Gene3D" id="1.10.287.90">
    <property type="match status" value="1"/>
</dbReference>
<evidence type="ECO:0000256" key="13">
    <source>
        <dbReference type="ARBA" id="ARBA00047816"/>
    </source>
</evidence>
<comment type="subcellular location">
    <subcellularLocation>
        <location evidence="14">Cell membrane</location>
        <topology evidence="14">Multi-pass membrane protein</topology>
    </subcellularLocation>
    <subcellularLocation>
        <location evidence="1">Membrane</location>
        <topology evidence="1">Multi-pass membrane protein</topology>
    </subcellularLocation>
</comment>
<dbReference type="GO" id="GO:0042773">
    <property type="term" value="P:ATP synthesis coupled electron transport"/>
    <property type="evidence" value="ECO:0007669"/>
    <property type="project" value="TreeGrafter"/>
</dbReference>
<dbReference type="InterPro" id="IPR001505">
    <property type="entry name" value="Copper_CuA"/>
</dbReference>
<dbReference type="GO" id="GO:0004129">
    <property type="term" value="F:cytochrome-c oxidase activity"/>
    <property type="evidence" value="ECO:0007669"/>
    <property type="project" value="UniProtKB-EC"/>
</dbReference>
<dbReference type="PROSITE" id="PS51257">
    <property type="entry name" value="PROKAR_LIPOPROTEIN"/>
    <property type="match status" value="1"/>
</dbReference>
<proteinExistence type="inferred from homology"/>
<evidence type="ECO:0000256" key="14">
    <source>
        <dbReference type="RuleBase" id="RU000456"/>
    </source>
</evidence>
<evidence type="ECO:0000256" key="7">
    <source>
        <dbReference type="ARBA" id="ARBA00022967"/>
    </source>
</evidence>
<feature type="domain" description="Cytochrome oxidase subunit II copper A binding" evidence="17">
    <location>
        <begin position="114"/>
        <end position="238"/>
    </location>
</feature>
<gene>
    <name evidence="19" type="ORF">BL253_19520</name>
</gene>
<protein>
    <recommendedName>
        <fullName evidence="15">Cytochrome c oxidase subunit 2</fullName>
        <ecNumber evidence="15">7.1.1.9</ecNumber>
    </recommendedName>
</protein>
<feature type="domain" description="Cytochrome oxidase subunit II transmembrane region profile" evidence="18">
    <location>
        <begin position="17"/>
        <end position="112"/>
    </location>
</feature>
<keyword evidence="9 16" id="KW-1133">Transmembrane helix</keyword>
<comment type="catalytic activity">
    <reaction evidence="13 15">
        <text>4 Fe(II)-[cytochrome c] + O2 + 8 H(+)(in) = 4 Fe(III)-[cytochrome c] + 2 H2O + 4 H(+)(out)</text>
        <dbReference type="Rhea" id="RHEA:11436"/>
        <dbReference type="Rhea" id="RHEA-COMP:10350"/>
        <dbReference type="Rhea" id="RHEA-COMP:14399"/>
        <dbReference type="ChEBI" id="CHEBI:15377"/>
        <dbReference type="ChEBI" id="CHEBI:15378"/>
        <dbReference type="ChEBI" id="CHEBI:15379"/>
        <dbReference type="ChEBI" id="CHEBI:29033"/>
        <dbReference type="ChEBI" id="CHEBI:29034"/>
        <dbReference type="EC" id="7.1.1.9"/>
    </reaction>
</comment>
<dbReference type="PROSITE" id="PS50999">
    <property type="entry name" value="COX2_TM"/>
    <property type="match status" value="1"/>
</dbReference>
<dbReference type="GO" id="GO:0005507">
    <property type="term" value="F:copper ion binding"/>
    <property type="evidence" value="ECO:0007669"/>
    <property type="project" value="InterPro"/>
</dbReference>
<evidence type="ECO:0000256" key="1">
    <source>
        <dbReference type="ARBA" id="ARBA00004141"/>
    </source>
</evidence>
<evidence type="ECO:0000259" key="17">
    <source>
        <dbReference type="PROSITE" id="PS50857"/>
    </source>
</evidence>
<dbReference type="Pfam" id="PF00116">
    <property type="entry name" value="COX2"/>
    <property type="match status" value="1"/>
</dbReference>
<dbReference type="Proteomes" id="UP000188929">
    <property type="component" value="Unassembled WGS sequence"/>
</dbReference>
<comment type="caution">
    <text evidence="19">The sequence shown here is derived from an EMBL/GenBank/DDBJ whole genome shotgun (WGS) entry which is preliminary data.</text>
</comment>
<dbReference type="EC" id="7.1.1.9" evidence="15"/>
<dbReference type="PRINTS" id="PR01166">
    <property type="entry name" value="CYCOXIDASEII"/>
</dbReference>
<dbReference type="InterPro" id="IPR008972">
    <property type="entry name" value="Cupredoxin"/>
</dbReference>
<evidence type="ECO:0000256" key="9">
    <source>
        <dbReference type="ARBA" id="ARBA00022989"/>
    </source>
</evidence>
<dbReference type="GO" id="GO:0016491">
    <property type="term" value="F:oxidoreductase activity"/>
    <property type="evidence" value="ECO:0007669"/>
    <property type="project" value="InterPro"/>
</dbReference>
<keyword evidence="3 14" id="KW-0813">Transport</keyword>
<keyword evidence="6 15" id="KW-0479">Metal-binding</keyword>
<evidence type="ECO:0000256" key="2">
    <source>
        <dbReference type="ARBA" id="ARBA00007866"/>
    </source>
</evidence>
<dbReference type="STRING" id="1834516.BL253_19520"/>
<dbReference type="Pfam" id="PF02790">
    <property type="entry name" value="COX2_TM"/>
    <property type="match status" value="1"/>
</dbReference>
<keyword evidence="11 16" id="KW-0472">Membrane</keyword>
<dbReference type="NCBIfam" id="TIGR02866">
    <property type="entry name" value="CoxB"/>
    <property type="match status" value="1"/>
</dbReference>
<evidence type="ECO:0000313" key="19">
    <source>
        <dbReference type="EMBL" id="ONH28448.1"/>
    </source>
</evidence>
<dbReference type="Gene3D" id="2.60.40.420">
    <property type="entry name" value="Cupredoxins - blue copper proteins"/>
    <property type="match status" value="1"/>
</dbReference>
<keyword evidence="5 14" id="KW-0812">Transmembrane</keyword>
<organism evidence="19 20">
    <name type="scientific">Pseudofrankia asymbiotica</name>
    <dbReference type="NCBI Taxonomy" id="1834516"/>
    <lineage>
        <taxon>Bacteria</taxon>
        <taxon>Bacillati</taxon>
        <taxon>Actinomycetota</taxon>
        <taxon>Actinomycetes</taxon>
        <taxon>Frankiales</taxon>
        <taxon>Frankiaceae</taxon>
        <taxon>Pseudofrankia</taxon>
    </lineage>
</organism>
<evidence type="ECO:0000256" key="6">
    <source>
        <dbReference type="ARBA" id="ARBA00022723"/>
    </source>
</evidence>
<keyword evidence="20" id="KW-1185">Reference proteome</keyword>
<keyword evidence="10 15" id="KW-0186">Copper</keyword>
<dbReference type="EMBL" id="MOMC01000040">
    <property type="protein sequence ID" value="ONH28448.1"/>
    <property type="molecule type" value="Genomic_DNA"/>
</dbReference>
<sequence>MTRLGAGLAVLALTATACGVPNFGFPDGVTNQTPRILNLWKGSAIAALAVGVLVWGLIFYAIIAFRKRSDVLPRQVRYNLPVEVLYTVVPLVVVAGLFYYTARDEIEIDKVSAKPDVTVNVVGFRWNWQFRYTDTGQSGGNVVEVTGQPGQPAVLVLPEGRSVKFVLTSPDVIHSFWVPEFLFKRDVVPGRINTFEVTPTKTGTFIGRCAELCGADHDKMNFYVNVVPAAQYDKFIAEQEAAGATAAGTPALTTAGSGTTSGSGQ</sequence>
<evidence type="ECO:0000256" key="5">
    <source>
        <dbReference type="ARBA" id="ARBA00022692"/>
    </source>
</evidence>
<evidence type="ECO:0000256" key="15">
    <source>
        <dbReference type="RuleBase" id="RU004024"/>
    </source>
</evidence>
<comment type="similarity">
    <text evidence="2 14">Belongs to the cytochrome c oxidase subunit 2 family.</text>
</comment>
<dbReference type="InterPro" id="IPR011759">
    <property type="entry name" value="Cyt_c_oxidase_su2_TM_dom"/>
</dbReference>
<evidence type="ECO:0000256" key="11">
    <source>
        <dbReference type="ARBA" id="ARBA00023136"/>
    </source>
</evidence>
<dbReference type="AlphaFoldDB" id="A0A1V2I998"/>